<evidence type="ECO:0000256" key="9">
    <source>
        <dbReference type="PROSITE-ProRule" id="PRU00433"/>
    </source>
</evidence>
<proteinExistence type="predicted"/>
<evidence type="ECO:0000256" key="4">
    <source>
        <dbReference type="ARBA" id="ARBA00022737"/>
    </source>
</evidence>
<evidence type="ECO:0000259" key="10">
    <source>
        <dbReference type="PROSITE" id="PS51007"/>
    </source>
</evidence>
<dbReference type="EMBL" id="NWSV01000004">
    <property type="protein sequence ID" value="PDT04770.1"/>
    <property type="molecule type" value="Genomic_DNA"/>
</dbReference>
<dbReference type="InterPro" id="IPR009056">
    <property type="entry name" value="Cyt_c-like_dom"/>
</dbReference>
<feature type="repeat" description="ANK" evidence="8">
    <location>
        <begin position="50"/>
        <end position="82"/>
    </location>
</feature>
<keyword evidence="4" id="KW-0677">Repeat</keyword>
<evidence type="ECO:0000313" key="12">
    <source>
        <dbReference type="Proteomes" id="UP000220768"/>
    </source>
</evidence>
<dbReference type="InterPro" id="IPR036909">
    <property type="entry name" value="Cyt_c-like_dom_sf"/>
</dbReference>
<keyword evidence="1" id="KW-0813">Transport</keyword>
<evidence type="ECO:0000313" key="11">
    <source>
        <dbReference type="EMBL" id="PDT04770.1"/>
    </source>
</evidence>
<dbReference type="GO" id="GO:0009055">
    <property type="term" value="F:electron transfer activity"/>
    <property type="evidence" value="ECO:0007669"/>
    <property type="project" value="InterPro"/>
</dbReference>
<dbReference type="PROSITE" id="PS51007">
    <property type="entry name" value="CYTC"/>
    <property type="match status" value="1"/>
</dbReference>
<reference evidence="11 12" key="1">
    <citation type="submission" date="2017-09" db="EMBL/GenBank/DDBJ databases">
        <title>Comparative genomics of rhizobia isolated from Phaseolus vulgaris in China.</title>
        <authorList>
            <person name="Tong W."/>
        </authorList>
    </citation>
    <scope>NUCLEOTIDE SEQUENCE [LARGE SCALE GENOMIC DNA]</scope>
    <source>
        <strain evidence="11 12">C5</strain>
    </source>
</reference>
<evidence type="ECO:0000256" key="8">
    <source>
        <dbReference type="PROSITE-ProRule" id="PRU00023"/>
    </source>
</evidence>
<dbReference type="AlphaFoldDB" id="A0A2A6JFI1"/>
<dbReference type="PANTHER" id="PTHR24193">
    <property type="entry name" value="ANKYRIN REPEAT PROTEIN"/>
    <property type="match status" value="1"/>
</dbReference>
<dbReference type="Proteomes" id="UP000220768">
    <property type="component" value="Unassembled WGS sequence"/>
</dbReference>
<dbReference type="SUPFAM" id="SSF46626">
    <property type="entry name" value="Cytochrome c"/>
    <property type="match status" value="1"/>
</dbReference>
<dbReference type="InterPro" id="IPR050663">
    <property type="entry name" value="Ankyrin-SOCS_Box"/>
</dbReference>
<sequence length="303" mass="31744">MRELIGSALIYLSALTAAQCGPLHEAVKSGDLTAIAAALDAGANIEEQEKGVTPLFLAVRSGHPEAVELLIERGAGVNNPSALGLPLTGAVLQNSADLMRLLLAHGADPNAASRGERMLHFAVANGCLDCVKLLVEAGADVNAVWTRGDPARLPAIITPYHLARHNDQAEIAAYLLAHGVTILKPAPIAAKLAKGDPAKGKAFFAPNCSSCHATRAQGGPTRGPNLWNVVGRDKASTKFAGYSKTLSAWEGAWTYEDLNIFLAGPTLTTPGVDMEIRGAPEETDRLDVIAYLRTLADTPAPLP</sequence>
<dbReference type="SMART" id="SM00248">
    <property type="entry name" value="ANK"/>
    <property type="match status" value="5"/>
</dbReference>
<keyword evidence="3 9" id="KW-0479">Metal-binding</keyword>
<keyword evidence="12" id="KW-1185">Reference proteome</keyword>
<keyword evidence="7 8" id="KW-0040">ANK repeat</keyword>
<evidence type="ECO:0000256" key="1">
    <source>
        <dbReference type="ARBA" id="ARBA00022448"/>
    </source>
</evidence>
<name>A0A2A6JFI1_9HYPH</name>
<keyword evidence="5" id="KW-0249">Electron transport</keyword>
<evidence type="ECO:0000256" key="6">
    <source>
        <dbReference type="ARBA" id="ARBA00023004"/>
    </source>
</evidence>
<evidence type="ECO:0000256" key="7">
    <source>
        <dbReference type="ARBA" id="ARBA00023043"/>
    </source>
</evidence>
<dbReference type="InterPro" id="IPR036770">
    <property type="entry name" value="Ankyrin_rpt-contain_sf"/>
</dbReference>
<dbReference type="GO" id="GO:0045944">
    <property type="term" value="P:positive regulation of transcription by RNA polymerase II"/>
    <property type="evidence" value="ECO:0007669"/>
    <property type="project" value="TreeGrafter"/>
</dbReference>
<dbReference type="PANTHER" id="PTHR24193:SF121">
    <property type="entry name" value="ADA2A-CONTAINING COMPLEX COMPONENT 3, ISOFORM D"/>
    <property type="match status" value="1"/>
</dbReference>
<evidence type="ECO:0000256" key="2">
    <source>
        <dbReference type="ARBA" id="ARBA00022617"/>
    </source>
</evidence>
<feature type="repeat" description="ANK" evidence="8">
    <location>
        <begin position="114"/>
        <end position="146"/>
    </location>
</feature>
<dbReference type="Pfam" id="PF00034">
    <property type="entry name" value="Cytochrom_C"/>
    <property type="match status" value="1"/>
</dbReference>
<dbReference type="SUPFAM" id="SSF48403">
    <property type="entry name" value="Ankyrin repeat"/>
    <property type="match status" value="1"/>
</dbReference>
<dbReference type="PROSITE" id="PS50297">
    <property type="entry name" value="ANK_REP_REGION"/>
    <property type="match status" value="2"/>
</dbReference>
<dbReference type="InterPro" id="IPR002110">
    <property type="entry name" value="Ankyrin_rpt"/>
</dbReference>
<dbReference type="Gene3D" id="1.10.760.10">
    <property type="entry name" value="Cytochrome c-like domain"/>
    <property type="match status" value="1"/>
</dbReference>
<feature type="domain" description="Cytochrome c" evidence="10">
    <location>
        <begin position="195"/>
        <end position="296"/>
    </location>
</feature>
<dbReference type="RefSeq" id="WP_097611621.1">
    <property type="nucleotide sequence ID" value="NZ_NWSV01000004.1"/>
</dbReference>
<dbReference type="Gene3D" id="1.25.40.20">
    <property type="entry name" value="Ankyrin repeat-containing domain"/>
    <property type="match status" value="1"/>
</dbReference>
<keyword evidence="6 9" id="KW-0408">Iron</keyword>
<dbReference type="Pfam" id="PF12796">
    <property type="entry name" value="Ank_2"/>
    <property type="match status" value="2"/>
</dbReference>
<gene>
    <name evidence="11" type="ORF">CO666_08490</name>
</gene>
<dbReference type="PRINTS" id="PR01415">
    <property type="entry name" value="ANKYRIN"/>
</dbReference>
<evidence type="ECO:0000256" key="5">
    <source>
        <dbReference type="ARBA" id="ARBA00022982"/>
    </source>
</evidence>
<dbReference type="GO" id="GO:0046872">
    <property type="term" value="F:metal ion binding"/>
    <property type="evidence" value="ECO:0007669"/>
    <property type="project" value="UniProtKB-KW"/>
</dbReference>
<accession>A0A2A6JFI1</accession>
<protein>
    <recommendedName>
        <fullName evidence="10">Cytochrome c domain-containing protein</fullName>
    </recommendedName>
</protein>
<feature type="repeat" description="ANK" evidence="8">
    <location>
        <begin position="22"/>
        <end position="50"/>
    </location>
</feature>
<dbReference type="InterPro" id="IPR002327">
    <property type="entry name" value="Cyt_c_1A/1B"/>
</dbReference>
<dbReference type="GO" id="GO:0000976">
    <property type="term" value="F:transcription cis-regulatory region binding"/>
    <property type="evidence" value="ECO:0007669"/>
    <property type="project" value="TreeGrafter"/>
</dbReference>
<dbReference type="PROSITE" id="PS50088">
    <property type="entry name" value="ANK_REPEAT"/>
    <property type="match status" value="4"/>
</dbReference>
<keyword evidence="2 9" id="KW-0349">Heme</keyword>
<dbReference type="PRINTS" id="PR00604">
    <property type="entry name" value="CYTCHRMECIAB"/>
</dbReference>
<feature type="repeat" description="ANK" evidence="8">
    <location>
        <begin position="86"/>
        <end position="114"/>
    </location>
</feature>
<comment type="caution">
    <text evidence="11">The sequence shown here is derived from an EMBL/GenBank/DDBJ whole genome shotgun (WGS) entry which is preliminary data.</text>
</comment>
<evidence type="ECO:0000256" key="3">
    <source>
        <dbReference type="ARBA" id="ARBA00022723"/>
    </source>
</evidence>
<organism evidence="11 12">
    <name type="scientific">Rhizobium chutanense</name>
    <dbReference type="NCBI Taxonomy" id="2035448"/>
    <lineage>
        <taxon>Bacteria</taxon>
        <taxon>Pseudomonadati</taxon>
        <taxon>Pseudomonadota</taxon>
        <taxon>Alphaproteobacteria</taxon>
        <taxon>Hyphomicrobiales</taxon>
        <taxon>Rhizobiaceae</taxon>
        <taxon>Rhizobium/Agrobacterium group</taxon>
        <taxon>Rhizobium</taxon>
    </lineage>
</organism>
<dbReference type="GO" id="GO:0020037">
    <property type="term" value="F:heme binding"/>
    <property type="evidence" value="ECO:0007669"/>
    <property type="project" value="InterPro"/>
</dbReference>